<dbReference type="InterPro" id="IPR000595">
    <property type="entry name" value="cNMP-bd_dom"/>
</dbReference>
<dbReference type="InterPro" id="IPR018488">
    <property type="entry name" value="cNMP-bd_CS"/>
</dbReference>
<dbReference type="InterPro" id="IPR014710">
    <property type="entry name" value="RmlC-like_jellyroll"/>
</dbReference>
<keyword evidence="3" id="KW-1185">Reference proteome</keyword>
<protein>
    <submittedName>
        <fullName evidence="2">Crp/Fnr family transcriptional regulator</fullName>
    </submittedName>
</protein>
<proteinExistence type="predicted"/>
<dbReference type="SMART" id="SM00100">
    <property type="entry name" value="cNMP"/>
    <property type="match status" value="1"/>
</dbReference>
<dbReference type="PROSITE" id="PS50042">
    <property type="entry name" value="CNMP_BINDING_3"/>
    <property type="match status" value="1"/>
</dbReference>
<accession>A0ABV7JT65</accession>
<evidence type="ECO:0000313" key="2">
    <source>
        <dbReference type="EMBL" id="MFC3199463.1"/>
    </source>
</evidence>
<evidence type="ECO:0000259" key="1">
    <source>
        <dbReference type="PROSITE" id="PS50042"/>
    </source>
</evidence>
<dbReference type="Pfam" id="PF00027">
    <property type="entry name" value="cNMP_binding"/>
    <property type="match status" value="1"/>
</dbReference>
<name>A0ABV7JT65_9SPHI</name>
<gene>
    <name evidence="2" type="ORF">ACFOET_17710</name>
</gene>
<dbReference type="SUPFAM" id="SSF51206">
    <property type="entry name" value="cAMP-binding domain-like"/>
    <property type="match status" value="1"/>
</dbReference>
<dbReference type="EMBL" id="JBHRTA010000038">
    <property type="protein sequence ID" value="MFC3199463.1"/>
    <property type="molecule type" value="Genomic_DNA"/>
</dbReference>
<dbReference type="Gene3D" id="2.60.120.10">
    <property type="entry name" value="Jelly Rolls"/>
    <property type="match status" value="1"/>
</dbReference>
<dbReference type="InterPro" id="IPR018490">
    <property type="entry name" value="cNMP-bd_dom_sf"/>
</dbReference>
<comment type="caution">
    <text evidence="2">The sequence shown here is derived from an EMBL/GenBank/DDBJ whole genome shotgun (WGS) entry which is preliminary data.</text>
</comment>
<dbReference type="RefSeq" id="WP_379025086.1">
    <property type="nucleotide sequence ID" value="NZ_JBHRTA010000038.1"/>
</dbReference>
<dbReference type="Proteomes" id="UP001595526">
    <property type="component" value="Unassembled WGS sequence"/>
</dbReference>
<evidence type="ECO:0000313" key="3">
    <source>
        <dbReference type="Proteomes" id="UP001595526"/>
    </source>
</evidence>
<dbReference type="CDD" id="cd00038">
    <property type="entry name" value="CAP_ED"/>
    <property type="match status" value="1"/>
</dbReference>
<feature type="domain" description="Cyclic nucleotide-binding" evidence="1">
    <location>
        <begin position="2"/>
        <end position="101"/>
    </location>
</feature>
<dbReference type="PROSITE" id="PS00888">
    <property type="entry name" value="CNMP_BINDING_1"/>
    <property type="match status" value="1"/>
</dbReference>
<organism evidence="2 3">
    <name type="scientific">Parapedobacter deserti</name>
    <dbReference type="NCBI Taxonomy" id="1912957"/>
    <lineage>
        <taxon>Bacteria</taxon>
        <taxon>Pseudomonadati</taxon>
        <taxon>Bacteroidota</taxon>
        <taxon>Sphingobacteriia</taxon>
        <taxon>Sphingobacteriales</taxon>
        <taxon>Sphingobacteriaceae</taxon>
        <taxon>Parapedobacter</taxon>
    </lineage>
</organism>
<reference evidence="3" key="1">
    <citation type="journal article" date="2019" name="Int. J. Syst. Evol. Microbiol.">
        <title>The Global Catalogue of Microorganisms (GCM) 10K type strain sequencing project: providing services to taxonomists for standard genome sequencing and annotation.</title>
        <authorList>
            <consortium name="The Broad Institute Genomics Platform"/>
            <consortium name="The Broad Institute Genome Sequencing Center for Infectious Disease"/>
            <person name="Wu L."/>
            <person name="Ma J."/>
        </authorList>
    </citation>
    <scope>NUCLEOTIDE SEQUENCE [LARGE SCALE GENOMIC DNA]</scope>
    <source>
        <strain evidence="3">KCTC 52416</strain>
    </source>
</reference>
<sequence length="179" mass="20487">MDIANLPQEAIGHLNKLVVITSAAKGSMLIRKGQRCDHFYIIQKGFARIYAVIDDRQITTLFARENDIITSTYALFTKGNSDENVEILEDSMLLKIDYEAFIDSCNANPHLLKLYRVMMEKHYLALEERTLSLQFDSALERYQKLLSRHPFILQRASLGSIASYLGMSHVTLSRMRAQV</sequence>